<dbReference type="OrthoDB" id="688873at2759"/>
<dbReference type="GO" id="GO:0016567">
    <property type="term" value="P:protein ubiquitination"/>
    <property type="evidence" value="ECO:0007669"/>
    <property type="project" value="InterPro"/>
</dbReference>
<evidence type="ECO:0000259" key="1">
    <source>
        <dbReference type="PROSITE" id="PS50144"/>
    </source>
</evidence>
<dbReference type="CDD" id="cd00121">
    <property type="entry name" value="MATH"/>
    <property type="match status" value="1"/>
</dbReference>
<protein>
    <recommendedName>
        <fullName evidence="1">MATH domain-containing protein</fullName>
    </recommendedName>
</protein>
<dbReference type="AlphaFoldDB" id="A0A5J9W3A4"/>
<accession>A0A5J9W3A4</accession>
<dbReference type="InterPro" id="IPR008974">
    <property type="entry name" value="TRAF-like"/>
</dbReference>
<dbReference type="EMBL" id="RWGY01000005">
    <property type="protein sequence ID" value="TVU42451.1"/>
    <property type="molecule type" value="Genomic_DNA"/>
</dbReference>
<reference evidence="2 3" key="1">
    <citation type="journal article" date="2019" name="Sci. Rep.">
        <title>A high-quality genome of Eragrostis curvula grass provides insights into Poaceae evolution and supports new strategies to enhance forage quality.</title>
        <authorList>
            <person name="Carballo J."/>
            <person name="Santos B.A.C.M."/>
            <person name="Zappacosta D."/>
            <person name="Garbus I."/>
            <person name="Selva J.P."/>
            <person name="Gallo C.A."/>
            <person name="Diaz A."/>
            <person name="Albertini E."/>
            <person name="Caccamo M."/>
            <person name="Echenique V."/>
        </authorList>
    </citation>
    <scope>NUCLEOTIDE SEQUENCE [LARGE SCALE GENOMIC DNA]</scope>
    <source>
        <strain evidence="3">cv. Victoria</strain>
        <tissue evidence="2">Leaf</tissue>
    </source>
</reference>
<dbReference type="PANTHER" id="PTHR26379:SF474">
    <property type="entry name" value="OS08G0228200 PROTEIN"/>
    <property type="match status" value="1"/>
</dbReference>
<dbReference type="Proteomes" id="UP000324897">
    <property type="component" value="Unassembled WGS sequence"/>
</dbReference>
<dbReference type="PANTHER" id="PTHR26379">
    <property type="entry name" value="BTB/POZ AND MATH DOMAIN-CONTAINING PROTEIN 1"/>
    <property type="match status" value="1"/>
</dbReference>
<gene>
    <name evidence="2" type="ORF">EJB05_08856</name>
</gene>
<dbReference type="PROSITE" id="PS50144">
    <property type="entry name" value="MATH"/>
    <property type="match status" value="1"/>
</dbReference>
<feature type="non-terminal residue" evidence="2">
    <location>
        <position position="1"/>
    </location>
</feature>
<sequence>MEESQGPRRKTVSRYNPKTEQGTHVFDIARYSLLKGLGAGKCIRSATFAVGGYEWCIHFKPDGDIGEDNKYYVAVFLDLASKNAAEVRALFNIKLVDPATGKQCKPLKMMPE</sequence>
<comment type="caution">
    <text evidence="2">The sequence shown here is derived from an EMBL/GenBank/DDBJ whole genome shotgun (WGS) entry which is preliminary data.</text>
</comment>
<dbReference type="SUPFAM" id="SSF49599">
    <property type="entry name" value="TRAF domain-like"/>
    <property type="match status" value="1"/>
</dbReference>
<organism evidence="2 3">
    <name type="scientific">Eragrostis curvula</name>
    <name type="common">weeping love grass</name>
    <dbReference type="NCBI Taxonomy" id="38414"/>
    <lineage>
        <taxon>Eukaryota</taxon>
        <taxon>Viridiplantae</taxon>
        <taxon>Streptophyta</taxon>
        <taxon>Embryophyta</taxon>
        <taxon>Tracheophyta</taxon>
        <taxon>Spermatophyta</taxon>
        <taxon>Magnoliopsida</taxon>
        <taxon>Liliopsida</taxon>
        <taxon>Poales</taxon>
        <taxon>Poaceae</taxon>
        <taxon>PACMAD clade</taxon>
        <taxon>Chloridoideae</taxon>
        <taxon>Eragrostideae</taxon>
        <taxon>Eragrostidinae</taxon>
        <taxon>Eragrostis</taxon>
    </lineage>
</organism>
<feature type="domain" description="MATH" evidence="1">
    <location>
        <begin position="21"/>
        <end position="112"/>
    </location>
</feature>
<evidence type="ECO:0000313" key="3">
    <source>
        <dbReference type="Proteomes" id="UP000324897"/>
    </source>
</evidence>
<dbReference type="InterPro" id="IPR045005">
    <property type="entry name" value="BPM1-6"/>
</dbReference>
<keyword evidence="3" id="KW-1185">Reference proteome</keyword>
<dbReference type="Gene3D" id="2.60.210.10">
    <property type="entry name" value="Apoptosis, Tumor Necrosis Factor Receptor Associated Protein 2, Chain A"/>
    <property type="match status" value="1"/>
</dbReference>
<proteinExistence type="predicted"/>
<dbReference type="InterPro" id="IPR002083">
    <property type="entry name" value="MATH/TRAF_dom"/>
</dbReference>
<name>A0A5J9W3A4_9POAL</name>
<dbReference type="Pfam" id="PF22486">
    <property type="entry name" value="MATH_2"/>
    <property type="match status" value="1"/>
</dbReference>
<evidence type="ECO:0000313" key="2">
    <source>
        <dbReference type="EMBL" id="TVU42451.1"/>
    </source>
</evidence>
<dbReference type="Gramene" id="TVU42451">
    <property type="protein sequence ID" value="TVU42451"/>
    <property type="gene ID" value="EJB05_08856"/>
</dbReference>